<evidence type="ECO:0000313" key="2">
    <source>
        <dbReference type="EMBL" id="ABJ68044.1"/>
    </source>
</evidence>
<dbReference type="GeneID" id="33062119"/>
<organism evidence="2 3">
    <name type="scientific">Pediococcus pentosaceus (strain ATCC 25745 / CCUG 21536 / LMG 10740 / 183-1w)</name>
    <dbReference type="NCBI Taxonomy" id="278197"/>
    <lineage>
        <taxon>Bacteria</taxon>
        <taxon>Bacillati</taxon>
        <taxon>Bacillota</taxon>
        <taxon>Bacilli</taxon>
        <taxon>Lactobacillales</taxon>
        <taxon>Lactobacillaceae</taxon>
        <taxon>Pediococcus</taxon>
    </lineage>
</organism>
<dbReference type="AlphaFoldDB" id="Q03FH8"/>
<dbReference type="STRING" id="278197.PEPE_0988"/>
<dbReference type="OrthoDB" id="9893851at2"/>
<dbReference type="RefSeq" id="WP_011673396.1">
    <property type="nucleotide sequence ID" value="NC_008525.1"/>
</dbReference>
<dbReference type="HOGENOM" id="CLU_2808591_0_0_9"/>
<evidence type="ECO:0000256" key="1">
    <source>
        <dbReference type="SAM" id="MobiDB-lite"/>
    </source>
</evidence>
<protein>
    <submittedName>
        <fullName evidence="2">Uncharacterized protein</fullName>
    </submittedName>
</protein>
<dbReference type="EMBL" id="CP000422">
    <property type="protein sequence ID" value="ABJ68044.1"/>
    <property type="molecule type" value="Genomic_DNA"/>
</dbReference>
<name>Q03FH8_PEDPA</name>
<dbReference type="KEGG" id="ppe:PEPE_0988"/>
<evidence type="ECO:0000313" key="3">
    <source>
        <dbReference type="Proteomes" id="UP000000773"/>
    </source>
</evidence>
<sequence length="67" mass="7718">MSKKVKEVIEETKPANNSSEEKISELNNKIAQLERTNQVLSQLSNDRNERISQLEIEVATYKTINKN</sequence>
<feature type="region of interest" description="Disordered" evidence="1">
    <location>
        <begin position="1"/>
        <end position="22"/>
    </location>
</feature>
<dbReference type="Proteomes" id="UP000000773">
    <property type="component" value="Chromosome"/>
</dbReference>
<accession>Q03FH8</accession>
<reference evidence="2 3" key="1">
    <citation type="journal article" date="2006" name="Proc. Natl. Acad. Sci. U.S.A.">
        <title>Comparative genomics of the lactic acid bacteria.</title>
        <authorList>
            <person name="Makarova K."/>
            <person name="Slesarev A."/>
            <person name="Wolf Y."/>
            <person name="Sorokin A."/>
            <person name="Mirkin B."/>
            <person name="Koonin E."/>
            <person name="Pavlov A."/>
            <person name="Pavlova N."/>
            <person name="Karamychev V."/>
            <person name="Polouchine N."/>
            <person name="Shakhova V."/>
            <person name="Grigoriev I."/>
            <person name="Lou Y."/>
            <person name="Rohksar D."/>
            <person name="Lucas S."/>
            <person name="Huang K."/>
            <person name="Goodstein D.M."/>
            <person name="Hawkins T."/>
            <person name="Plengvidhya V."/>
            <person name="Welker D."/>
            <person name="Hughes J."/>
            <person name="Goh Y."/>
            <person name="Benson A."/>
            <person name="Baldwin K."/>
            <person name="Lee J.H."/>
            <person name="Diaz-Muniz I."/>
            <person name="Dosti B."/>
            <person name="Smeianov V."/>
            <person name="Wechter W."/>
            <person name="Barabote R."/>
            <person name="Lorca G."/>
            <person name="Altermann E."/>
            <person name="Barrangou R."/>
            <person name="Ganesan B."/>
            <person name="Xie Y."/>
            <person name="Rawsthorne H."/>
            <person name="Tamir D."/>
            <person name="Parker C."/>
            <person name="Breidt F."/>
            <person name="Broadbent J."/>
            <person name="Hutkins R."/>
            <person name="O'Sullivan D."/>
            <person name="Steele J."/>
            <person name="Unlu G."/>
            <person name="Saier M."/>
            <person name="Klaenhammer T."/>
            <person name="Richardson P."/>
            <person name="Kozyavkin S."/>
            <person name="Weimer B."/>
            <person name="Mills D."/>
        </authorList>
    </citation>
    <scope>NUCLEOTIDE SEQUENCE [LARGE SCALE GENOMIC DNA]</scope>
    <source>
        <strain evidence="3">ATCC 25745 / CCUG 21536 / LMG 10740 / 183-1w</strain>
    </source>
</reference>
<proteinExistence type="predicted"/>
<gene>
    <name evidence="2" type="ordered locus">PEPE_0988</name>
</gene>